<evidence type="ECO:0000313" key="2">
    <source>
        <dbReference type="EMBL" id="SEK53904.1"/>
    </source>
</evidence>
<reference evidence="3" key="1">
    <citation type="submission" date="2016-10" db="EMBL/GenBank/DDBJ databases">
        <authorList>
            <person name="Varghese N."/>
            <person name="Submissions S."/>
        </authorList>
    </citation>
    <scope>NUCLEOTIDE SEQUENCE [LARGE SCALE GENOMIC DNA]</scope>
    <source>
        <strain evidence="3">LMG 26383,CCUG 61248,R- 45681</strain>
    </source>
</reference>
<protein>
    <submittedName>
        <fullName evidence="2">Uncharacterized protein</fullName>
    </submittedName>
</protein>
<gene>
    <name evidence="2" type="ORF">SAMN04515666_101767</name>
</gene>
<evidence type="ECO:0000313" key="3">
    <source>
        <dbReference type="Proteomes" id="UP000199664"/>
    </source>
</evidence>
<accession>A0A1H7HUT9</accession>
<feature type="compositionally biased region" description="Basic residues" evidence="1">
    <location>
        <begin position="1"/>
        <end position="16"/>
    </location>
</feature>
<proteinExistence type="predicted"/>
<feature type="region of interest" description="Disordered" evidence="1">
    <location>
        <begin position="1"/>
        <end position="25"/>
    </location>
</feature>
<dbReference type="AlphaFoldDB" id="A0A1H7HUT9"/>
<dbReference type="EMBL" id="FOAN01000001">
    <property type="protein sequence ID" value="SEK53904.1"/>
    <property type="molecule type" value="Genomic_DNA"/>
</dbReference>
<dbReference type="Proteomes" id="UP000199664">
    <property type="component" value="Unassembled WGS sequence"/>
</dbReference>
<sequence>MATHGGKRAGAGRKPSKVSAAAPGKTRRICLFRPSKSARTIGADNVIGLSMVAFSCDLGRDGISARGK</sequence>
<evidence type="ECO:0000256" key="1">
    <source>
        <dbReference type="SAM" id="MobiDB-lite"/>
    </source>
</evidence>
<organism evidence="2 3">
    <name type="scientific">Bosea lupini</name>
    <dbReference type="NCBI Taxonomy" id="1036779"/>
    <lineage>
        <taxon>Bacteria</taxon>
        <taxon>Pseudomonadati</taxon>
        <taxon>Pseudomonadota</taxon>
        <taxon>Alphaproteobacteria</taxon>
        <taxon>Hyphomicrobiales</taxon>
        <taxon>Boseaceae</taxon>
        <taxon>Bosea</taxon>
    </lineage>
</organism>
<keyword evidence="3" id="KW-1185">Reference proteome</keyword>
<name>A0A1H7HUT9_9HYPH</name>